<keyword evidence="2" id="KW-0677">Repeat</keyword>
<dbReference type="Gene3D" id="2.130.10.10">
    <property type="entry name" value="YVTN repeat-like/Quinoprotein amine dehydrogenase"/>
    <property type="match status" value="1"/>
</dbReference>
<proteinExistence type="predicted"/>
<dbReference type="PROSITE" id="PS50294">
    <property type="entry name" value="WD_REPEATS_REGION"/>
    <property type="match status" value="1"/>
</dbReference>
<dbReference type="InterPro" id="IPR019775">
    <property type="entry name" value="WD40_repeat_CS"/>
</dbReference>
<dbReference type="GO" id="GO:0006367">
    <property type="term" value="P:transcription initiation at RNA polymerase II promoter"/>
    <property type="evidence" value="ECO:0007669"/>
    <property type="project" value="TreeGrafter"/>
</dbReference>
<reference evidence="4" key="1">
    <citation type="submission" date="2020-12" db="EMBL/GenBank/DDBJ databases">
        <title>Metabolic potential, ecology and presence of endohyphal bacteria is reflected in genomic diversity of Mucoromycotina.</title>
        <authorList>
            <person name="Muszewska A."/>
            <person name="Okrasinska A."/>
            <person name="Steczkiewicz K."/>
            <person name="Drgas O."/>
            <person name="Orlowska M."/>
            <person name="Perlinska-Lenart U."/>
            <person name="Aleksandrzak-Piekarczyk T."/>
            <person name="Szatraj K."/>
            <person name="Zielenkiewicz U."/>
            <person name="Pilsyk S."/>
            <person name="Malc E."/>
            <person name="Mieczkowski P."/>
            <person name="Kruszewska J.S."/>
            <person name="Biernat P."/>
            <person name="Pawlowska J."/>
        </authorList>
    </citation>
    <scope>NUCLEOTIDE SEQUENCE</scope>
    <source>
        <strain evidence="4">WA0000067209</strain>
    </source>
</reference>
<dbReference type="InterPro" id="IPR036322">
    <property type="entry name" value="WD40_repeat_dom_sf"/>
</dbReference>
<dbReference type="OrthoDB" id="5591786at2759"/>
<evidence type="ECO:0000256" key="1">
    <source>
        <dbReference type="ARBA" id="ARBA00022574"/>
    </source>
</evidence>
<feature type="repeat" description="WD" evidence="3">
    <location>
        <begin position="100"/>
        <end position="141"/>
    </location>
</feature>
<evidence type="ECO:0000313" key="4">
    <source>
        <dbReference type="EMBL" id="KAG2179149.1"/>
    </source>
</evidence>
<dbReference type="GO" id="GO:0016251">
    <property type="term" value="F:RNA polymerase II general transcription initiation factor activity"/>
    <property type="evidence" value="ECO:0007669"/>
    <property type="project" value="TreeGrafter"/>
</dbReference>
<dbReference type="PANTHER" id="PTHR19879:SF1">
    <property type="entry name" value="CANNONBALL-RELATED"/>
    <property type="match status" value="1"/>
</dbReference>
<name>A0A8H7PTB7_MORIS</name>
<dbReference type="SUPFAM" id="SSF50978">
    <property type="entry name" value="WD40 repeat-like"/>
    <property type="match status" value="1"/>
</dbReference>
<feature type="non-terminal residue" evidence="4">
    <location>
        <position position="1"/>
    </location>
</feature>
<organism evidence="4 5">
    <name type="scientific">Mortierella isabellina</name>
    <name type="common">Filamentous fungus</name>
    <name type="synonym">Umbelopsis isabellina</name>
    <dbReference type="NCBI Taxonomy" id="91625"/>
    <lineage>
        <taxon>Eukaryota</taxon>
        <taxon>Fungi</taxon>
        <taxon>Fungi incertae sedis</taxon>
        <taxon>Mucoromycota</taxon>
        <taxon>Mucoromycotina</taxon>
        <taxon>Umbelopsidomycetes</taxon>
        <taxon>Umbelopsidales</taxon>
        <taxon>Umbelopsidaceae</taxon>
        <taxon>Umbelopsis</taxon>
    </lineage>
</organism>
<dbReference type="AlphaFoldDB" id="A0A8H7PTB7"/>
<dbReference type="PANTHER" id="PTHR19879">
    <property type="entry name" value="TRANSCRIPTION INITIATION FACTOR TFIID"/>
    <property type="match status" value="1"/>
</dbReference>
<accession>A0A8H7PTB7</accession>
<dbReference type="PROSITE" id="PS50082">
    <property type="entry name" value="WD_REPEATS_2"/>
    <property type="match status" value="1"/>
</dbReference>
<comment type="caution">
    <text evidence="4">The sequence shown here is derived from an EMBL/GenBank/DDBJ whole genome shotgun (WGS) entry which is preliminary data.</text>
</comment>
<evidence type="ECO:0000256" key="3">
    <source>
        <dbReference type="PROSITE-ProRule" id="PRU00221"/>
    </source>
</evidence>
<dbReference type="GO" id="GO:0005669">
    <property type="term" value="C:transcription factor TFIID complex"/>
    <property type="evidence" value="ECO:0007669"/>
    <property type="project" value="TreeGrafter"/>
</dbReference>
<protein>
    <submittedName>
        <fullName evidence="4">Uncharacterized protein</fullName>
    </submittedName>
</protein>
<dbReference type="Pfam" id="PF00400">
    <property type="entry name" value="WD40"/>
    <property type="match status" value="1"/>
</dbReference>
<evidence type="ECO:0000313" key="5">
    <source>
        <dbReference type="Proteomes" id="UP000654370"/>
    </source>
</evidence>
<evidence type="ECO:0000256" key="2">
    <source>
        <dbReference type="ARBA" id="ARBA00022737"/>
    </source>
</evidence>
<keyword evidence="5" id="KW-1185">Reference proteome</keyword>
<dbReference type="EMBL" id="JAEPQZ010000007">
    <property type="protein sequence ID" value="KAG2179149.1"/>
    <property type="molecule type" value="Genomic_DNA"/>
</dbReference>
<dbReference type="Proteomes" id="UP000654370">
    <property type="component" value="Unassembled WGS sequence"/>
</dbReference>
<gene>
    <name evidence="4" type="ORF">INT43_001999</name>
</gene>
<dbReference type="PROSITE" id="PS00678">
    <property type="entry name" value="WD_REPEATS_1"/>
    <property type="match status" value="1"/>
</dbReference>
<keyword evidence="1 3" id="KW-0853">WD repeat</keyword>
<dbReference type="SMART" id="SM00320">
    <property type="entry name" value="WD40"/>
    <property type="match status" value="2"/>
</dbReference>
<dbReference type="InterPro" id="IPR001680">
    <property type="entry name" value="WD40_rpt"/>
</dbReference>
<feature type="non-terminal residue" evidence="4">
    <location>
        <position position="169"/>
    </location>
</feature>
<sequence length="169" mass="19271">PYKINAIKVGFLNDVEVLVSVAENGQVCVWRTSNLDDTPIVLKNEASTWGIAIHSKQRLIAVSANNFNVTVFNMAAFPPDQRESDQEFKSLLKSDSQCQLVGHEHNVPNIDFSGCGRFIVSCSIDKQCRIWDIKKQKTICQRKFVFLGRGTESWLGMDSQIYRQRYRQV</sequence>
<dbReference type="InterPro" id="IPR015943">
    <property type="entry name" value="WD40/YVTN_repeat-like_dom_sf"/>
</dbReference>